<dbReference type="InterPro" id="IPR006181">
    <property type="entry name" value="D-amino_acid_oxidase_CS"/>
</dbReference>
<dbReference type="GO" id="GO:0005737">
    <property type="term" value="C:cytoplasm"/>
    <property type="evidence" value="ECO:0007669"/>
    <property type="project" value="TreeGrafter"/>
</dbReference>
<dbReference type="GO" id="GO:0071949">
    <property type="term" value="F:FAD binding"/>
    <property type="evidence" value="ECO:0007669"/>
    <property type="project" value="InterPro"/>
</dbReference>
<gene>
    <name evidence="7" type="ORF">Plil01_001745200</name>
</gene>
<keyword evidence="4" id="KW-0274">FAD</keyword>
<dbReference type="SUPFAM" id="SSF54373">
    <property type="entry name" value="FAD-linked reductases, C-terminal domain"/>
    <property type="match status" value="1"/>
</dbReference>
<dbReference type="EMBL" id="BSXW01012426">
    <property type="protein sequence ID" value="GMF64674.1"/>
    <property type="molecule type" value="Genomic_DNA"/>
</dbReference>
<dbReference type="GO" id="GO:0003884">
    <property type="term" value="F:D-amino-acid oxidase activity"/>
    <property type="evidence" value="ECO:0007669"/>
    <property type="project" value="InterPro"/>
</dbReference>
<protein>
    <submittedName>
        <fullName evidence="7">Unnamed protein product</fullName>
    </submittedName>
</protein>
<dbReference type="Gene3D" id="3.30.9.10">
    <property type="entry name" value="D-Amino Acid Oxidase, subunit A, domain 2"/>
    <property type="match status" value="1"/>
</dbReference>
<feature type="domain" description="FAD dependent oxidoreductase" evidence="6">
    <location>
        <begin position="34"/>
        <end position="150"/>
    </location>
</feature>
<dbReference type="InterPro" id="IPR023209">
    <property type="entry name" value="DAO"/>
</dbReference>
<dbReference type="Pfam" id="PF01266">
    <property type="entry name" value="DAO"/>
    <property type="match status" value="1"/>
</dbReference>
<evidence type="ECO:0000256" key="4">
    <source>
        <dbReference type="ARBA" id="ARBA00022827"/>
    </source>
</evidence>
<evidence type="ECO:0000256" key="1">
    <source>
        <dbReference type="ARBA" id="ARBA00001974"/>
    </source>
</evidence>
<dbReference type="GO" id="GO:0019478">
    <property type="term" value="P:D-amino acid catabolic process"/>
    <property type="evidence" value="ECO:0007669"/>
    <property type="project" value="TreeGrafter"/>
</dbReference>
<evidence type="ECO:0000256" key="3">
    <source>
        <dbReference type="ARBA" id="ARBA00022630"/>
    </source>
</evidence>
<evidence type="ECO:0000256" key="5">
    <source>
        <dbReference type="ARBA" id="ARBA00023002"/>
    </source>
</evidence>
<comment type="cofactor">
    <cofactor evidence="1">
        <name>FAD</name>
        <dbReference type="ChEBI" id="CHEBI:57692"/>
    </cofactor>
</comment>
<keyword evidence="3" id="KW-0285">Flavoprotein</keyword>
<sequence>MMEQHGEEVGMHVVDAAEVSSEGPPPVVYNPKLDKYVAVIHQDGHHTYIIPRPHGDVVLGGTVQPHNWSTKNDDSDVQGVWDRCCKLWPEVRNSKVIGPVAGLRPGRSGGVRLEMEPQRTTRGAVVIHNYGHGGSGHTLHWGCAQEVVELASQQFHTGNRSKL</sequence>
<keyword evidence="8" id="KW-1185">Reference proteome</keyword>
<evidence type="ECO:0000259" key="6">
    <source>
        <dbReference type="Pfam" id="PF01266"/>
    </source>
</evidence>
<evidence type="ECO:0000313" key="8">
    <source>
        <dbReference type="Proteomes" id="UP001165083"/>
    </source>
</evidence>
<comment type="caution">
    <text evidence="7">The sequence shown here is derived from an EMBL/GenBank/DDBJ whole genome shotgun (WGS) entry which is preliminary data.</text>
</comment>
<dbReference type="AlphaFoldDB" id="A0A9W6YIR0"/>
<dbReference type="PANTHER" id="PTHR11530">
    <property type="entry name" value="D-AMINO ACID OXIDASE"/>
    <property type="match status" value="1"/>
</dbReference>
<evidence type="ECO:0000313" key="7">
    <source>
        <dbReference type="EMBL" id="GMF64674.1"/>
    </source>
</evidence>
<comment type="similarity">
    <text evidence="2">Belongs to the DAMOX/DASOX family.</text>
</comment>
<dbReference type="Proteomes" id="UP001165083">
    <property type="component" value="Unassembled WGS sequence"/>
</dbReference>
<dbReference type="OrthoDB" id="2015447at2759"/>
<dbReference type="InterPro" id="IPR006076">
    <property type="entry name" value="FAD-dep_OxRdtase"/>
</dbReference>
<name>A0A9W6YIR0_9STRA</name>
<keyword evidence="5" id="KW-0560">Oxidoreductase</keyword>
<organism evidence="7 8">
    <name type="scientific">Phytophthora lilii</name>
    <dbReference type="NCBI Taxonomy" id="2077276"/>
    <lineage>
        <taxon>Eukaryota</taxon>
        <taxon>Sar</taxon>
        <taxon>Stramenopiles</taxon>
        <taxon>Oomycota</taxon>
        <taxon>Peronosporomycetes</taxon>
        <taxon>Peronosporales</taxon>
        <taxon>Peronosporaceae</taxon>
        <taxon>Phytophthora</taxon>
    </lineage>
</organism>
<proteinExistence type="inferred from homology"/>
<reference evidence="7" key="1">
    <citation type="submission" date="2023-04" db="EMBL/GenBank/DDBJ databases">
        <title>Phytophthora lilii NBRC 32176.</title>
        <authorList>
            <person name="Ichikawa N."/>
            <person name="Sato H."/>
            <person name="Tonouchi N."/>
        </authorList>
    </citation>
    <scope>NUCLEOTIDE SEQUENCE</scope>
    <source>
        <strain evidence="7">NBRC 32176</strain>
    </source>
</reference>
<evidence type="ECO:0000256" key="2">
    <source>
        <dbReference type="ARBA" id="ARBA00006730"/>
    </source>
</evidence>
<dbReference type="PANTHER" id="PTHR11530:SF11">
    <property type="entry name" value="D-ASPARTATE OXIDASE"/>
    <property type="match status" value="1"/>
</dbReference>
<accession>A0A9W6YIR0</accession>
<dbReference type="PROSITE" id="PS00677">
    <property type="entry name" value="DAO"/>
    <property type="match status" value="1"/>
</dbReference>